<evidence type="ECO:0000313" key="2">
    <source>
        <dbReference type="Proteomes" id="UP000704762"/>
    </source>
</evidence>
<name>A0ABS2RJH0_9ACTN</name>
<keyword evidence="2" id="KW-1185">Reference proteome</keyword>
<gene>
    <name evidence="1" type="ORF">JOE57_002071</name>
</gene>
<comment type="caution">
    <text evidence="1">The sequence shown here is derived from an EMBL/GenBank/DDBJ whole genome shotgun (WGS) entry which is preliminary data.</text>
</comment>
<accession>A0ABS2RJH0</accession>
<organism evidence="1 2">
    <name type="scientific">Microlunatus panaciterrae</name>
    <dbReference type="NCBI Taxonomy" id="400768"/>
    <lineage>
        <taxon>Bacteria</taxon>
        <taxon>Bacillati</taxon>
        <taxon>Actinomycetota</taxon>
        <taxon>Actinomycetes</taxon>
        <taxon>Propionibacteriales</taxon>
        <taxon>Propionibacteriaceae</taxon>
        <taxon>Microlunatus</taxon>
    </lineage>
</organism>
<reference evidence="1 2" key="1">
    <citation type="submission" date="2021-01" db="EMBL/GenBank/DDBJ databases">
        <title>Sequencing the genomes of 1000 actinobacteria strains.</title>
        <authorList>
            <person name="Klenk H.-P."/>
        </authorList>
    </citation>
    <scope>NUCLEOTIDE SEQUENCE [LARGE SCALE GENOMIC DNA]</scope>
    <source>
        <strain evidence="1 2">DSM 18662</strain>
    </source>
</reference>
<proteinExistence type="predicted"/>
<dbReference type="Proteomes" id="UP000704762">
    <property type="component" value="Unassembled WGS sequence"/>
</dbReference>
<sequence length="35" mass="3486">MITFTNSPVGAEAALPAAAALVEDLSGTVSGIVRR</sequence>
<dbReference type="EMBL" id="JAFBCF010000001">
    <property type="protein sequence ID" value="MBM7799150.1"/>
    <property type="molecule type" value="Genomic_DNA"/>
</dbReference>
<protein>
    <submittedName>
        <fullName evidence="1">Uncharacterized protein</fullName>
    </submittedName>
</protein>
<evidence type="ECO:0000313" key="1">
    <source>
        <dbReference type="EMBL" id="MBM7799150.1"/>
    </source>
</evidence>